<keyword evidence="5" id="KW-0408">Iron</keyword>
<dbReference type="InterPro" id="IPR058240">
    <property type="entry name" value="rSAM_sf"/>
</dbReference>
<evidence type="ECO:0000259" key="7">
    <source>
        <dbReference type="Pfam" id="PF04055"/>
    </source>
</evidence>
<proteinExistence type="predicted"/>
<name>A0A8T7M893_9CHLR</name>
<dbReference type="SUPFAM" id="SSF102114">
    <property type="entry name" value="Radical SAM enzymes"/>
    <property type="match status" value="1"/>
</dbReference>
<evidence type="ECO:0000256" key="5">
    <source>
        <dbReference type="ARBA" id="ARBA00023004"/>
    </source>
</evidence>
<evidence type="ECO:0000256" key="6">
    <source>
        <dbReference type="ARBA" id="ARBA00023014"/>
    </source>
</evidence>
<dbReference type="Gene3D" id="3.20.20.70">
    <property type="entry name" value="Aldolase class I"/>
    <property type="match status" value="1"/>
</dbReference>
<evidence type="ECO:0000256" key="4">
    <source>
        <dbReference type="ARBA" id="ARBA00022723"/>
    </source>
</evidence>
<protein>
    <submittedName>
        <fullName evidence="8">Radical SAM protein</fullName>
    </submittedName>
</protein>
<evidence type="ECO:0000256" key="2">
    <source>
        <dbReference type="ARBA" id="ARBA00022485"/>
    </source>
</evidence>
<gene>
    <name evidence="8" type="ORF">HXX08_21125</name>
    <name evidence="9" type="ORF">OZ401_003909</name>
</gene>
<organism evidence="8 10">
    <name type="scientific">Candidatus Chlorohelix allophototropha</name>
    <dbReference type="NCBI Taxonomy" id="3003348"/>
    <lineage>
        <taxon>Bacteria</taxon>
        <taxon>Bacillati</taxon>
        <taxon>Chloroflexota</taxon>
        <taxon>Chloroflexia</taxon>
        <taxon>Candidatus Chloroheliales</taxon>
        <taxon>Candidatus Chloroheliaceae</taxon>
        <taxon>Candidatus Chlorohelix</taxon>
    </lineage>
</organism>
<dbReference type="Pfam" id="PF04055">
    <property type="entry name" value="Radical_SAM"/>
    <property type="match status" value="1"/>
</dbReference>
<reference evidence="9" key="2">
    <citation type="journal article" date="2024" name="Nature">
        <title>Anoxygenic phototroph of the Chloroflexota uses a type I reaction centre.</title>
        <authorList>
            <person name="Tsuji J.M."/>
            <person name="Shaw N.A."/>
            <person name="Nagashima S."/>
            <person name="Venkiteswaran J.J."/>
            <person name="Schiff S.L."/>
            <person name="Watanabe T."/>
            <person name="Fukui M."/>
            <person name="Hanada S."/>
            <person name="Tank M."/>
            <person name="Neufeld J.D."/>
        </authorList>
    </citation>
    <scope>NUCLEOTIDE SEQUENCE</scope>
    <source>
        <strain evidence="9">L227-S17</strain>
    </source>
</reference>
<keyword evidence="6" id="KW-0411">Iron-sulfur</keyword>
<dbReference type="EMBL" id="JACATZ010000003">
    <property type="protein sequence ID" value="NWJ48367.1"/>
    <property type="molecule type" value="Genomic_DNA"/>
</dbReference>
<sequence length="360" mass="40448">MTENNQIGGNIPDTAIKPVPLFEATSSEAIRCKVCEISCELSEGQSGVCKVRTNRAGKLVTLNYGIISHADLEPIERKYFYHFFPGTKVFSIGGYGLNYPRVGGVDHNDDFPSGNIRVLPVEKIIKFSIEQRCRGVVFAYNEPSMWYEFLYDAMRLVKANGMFTAIVSNGYFTSEVLNNIGDYLDGILLEINSFNEETFRVFSGQTQFQQILENASQAQRKFKVHVEINTRIVPGINDSTTEMKTIAAWIKQVLGETTPWHLSLAGDGDPTILWYIKSLAEENDLKYVYLHNVEQQKIQLASAGVTINSDNTAGGNTFCYKCHRLLISRTETEAVSSGLERERCTYCGIETSVHNTIWKL</sequence>
<dbReference type="GO" id="GO:0051539">
    <property type="term" value="F:4 iron, 4 sulfur cluster binding"/>
    <property type="evidence" value="ECO:0007669"/>
    <property type="project" value="UniProtKB-KW"/>
</dbReference>
<evidence type="ECO:0000256" key="3">
    <source>
        <dbReference type="ARBA" id="ARBA00022691"/>
    </source>
</evidence>
<dbReference type="GO" id="GO:0003824">
    <property type="term" value="F:catalytic activity"/>
    <property type="evidence" value="ECO:0007669"/>
    <property type="project" value="InterPro"/>
</dbReference>
<evidence type="ECO:0000313" key="11">
    <source>
        <dbReference type="Proteomes" id="UP001431572"/>
    </source>
</evidence>
<evidence type="ECO:0000313" key="9">
    <source>
        <dbReference type="EMBL" id="WJW68301.1"/>
    </source>
</evidence>
<dbReference type="Proteomes" id="UP000521676">
    <property type="component" value="Unassembled WGS sequence"/>
</dbReference>
<keyword evidence="11" id="KW-1185">Reference proteome</keyword>
<accession>A0A8T7M893</accession>
<dbReference type="InterPro" id="IPR007197">
    <property type="entry name" value="rSAM"/>
</dbReference>
<dbReference type="PANTHER" id="PTHR30352">
    <property type="entry name" value="PYRUVATE FORMATE-LYASE-ACTIVATING ENZYME"/>
    <property type="match status" value="1"/>
</dbReference>
<dbReference type="CDD" id="cd01335">
    <property type="entry name" value="Radical_SAM"/>
    <property type="match status" value="1"/>
</dbReference>
<dbReference type="AlphaFoldDB" id="A0A8T7M893"/>
<dbReference type="EMBL" id="CP128400">
    <property type="protein sequence ID" value="WJW68301.1"/>
    <property type="molecule type" value="Genomic_DNA"/>
</dbReference>
<dbReference type="InterPro" id="IPR034457">
    <property type="entry name" value="Organic_radical-activating"/>
</dbReference>
<reference evidence="8 10" key="1">
    <citation type="submission" date="2020-06" db="EMBL/GenBank/DDBJ databases">
        <title>Anoxygenic phototrophic Chloroflexota member uses a Type I reaction center.</title>
        <authorList>
            <person name="Tsuji J.M."/>
            <person name="Shaw N.A."/>
            <person name="Nagashima S."/>
            <person name="Venkiteswaran J."/>
            <person name="Schiff S.L."/>
            <person name="Hanada S."/>
            <person name="Tank M."/>
            <person name="Neufeld J.D."/>
        </authorList>
    </citation>
    <scope>NUCLEOTIDE SEQUENCE [LARGE SCALE GENOMIC DNA]</scope>
    <source>
        <strain evidence="8">L227-S17</strain>
    </source>
</reference>
<evidence type="ECO:0000313" key="10">
    <source>
        <dbReference type="Proteomes" id="UP000521676"/>
    </source>
</evidence>
<evidence type="ECO:0000256" key="1">
    <source>
        <dbReference type="ARBA" id="ARBA00001966"/>
    </source>
</evidence>
<dbReference type="GO" id="GO:0046872">
    <property type="term" value="F:metal ion binding"/>
    <property type="evidence" value="ECO:0007669"/>
    <property type="project" value="UniProtKB-KW"/>
</dbReference>
<keyword evidence="2" id="KW-0004">4Fe-4S</keyword>
<dbReference type="Proteomes" id="UP001431572">
    <property type="component" value="Chromosome 2"/>
</dbReference>
<dbReference type="InterPro" id="IPR013785">
    <property type="entry name" value="Aldolase_TIM"/>
</dbReference>
<keyword evidence="4" id="KW-0479">Metal-binding</keyword>
<comment type="cofactor">
    <cofactor evidence="1">
        <name>[4Fe-4S] cluster</name>
        <dbReference type="ChEBI" id="CHEBI:49883"/>
    </cofactor>
</comment>
<feature type="domain" description="Radical SAM core" evidence="7">
    <location>
        <begin position="114"/>
        <end position="241"/>
    </location>
</feature>
<dbReference type="PANTHER" id="PTHR30352:SF5">
    <property type="entry name" value="PYRUVATE FORMATE-LYASE 1-ACTIVATING ENZYME"/>
    <property type="match status" value="1"/>
</dbReference>
<evidence type="ECO:0000313" key="8">
    <source>
        <dbReference type="EMBL" id="NWJ48367.1"/>
    </source>
</evidence>
<dbReference type="RefSeq" id="WP_341470205.1">
    <property type="nucleotide sequence ID" value="NZ_CP128400.1"/>
</dbReference>
<keyword evidence="3" id="KW-0949">S-adenosyl-L-methionine</keyword>